<evidence type="ECO:0000313" key="3">
    <source>
        <dbReference type="Proteomes" id="UP001303160"/>
    </source>
</evidence>
<feature type="region of interest" description="Disordered" evidence="1">
    <location>
        <begin position="191"/>
        <end position="236"/>
    </location>
</feature>
<accession>A0AAN6XKR5</accession>
<gene>
    <name evidence="2" type="ORF">QBC40DRAFT_174240</name>
</gene>
<dbReference type="Proteomes" id="UP001303160">
    <property type="component" value="Unassembled WGS sequence"/>
</dbReference>
<feature type="region of interest" description="Disordered" evidence="1">
    <location>
        <begin position="392"/>
        <end position="425"/>
    </location>
</feature>
<reference evidence="2" key="2">
    <citation type="submission" date="2023-05" db="EMBL/GenBank/DDBJ databases">
        <authorList>
            <consortium name="Lawrence Berkeley National Laboratory"/>
            <person name="Steindorff A."/>
            <person name="Hensen N."/>
            <person name="Bonometti L."/>
            <person name="Westerberg I."/>
            <person name="Brannstrom I.O."/>
            <person name="Guillou S."/>
            <person name="Cros-Aarteil S."/>
            <person name="Calhoun S."/>
            <person name="Haridas S."/>
            <person name="Kuo A."/>
            <person name="Mondo S."/>
            <person name="Pangilinan J."/>
            <person name="Riley R."/>
            <person name="Labutti K."/>
            <person name="Andreopoulos B."/>
            <person name="Lipzen A."/>
            <person name="Chen C."/>
            <person name="Yanf M."/>
            <person name="Daum C."/>
            <person name="Ng V."/>
            <person name="Clum A."/>
            <person name="Ohm R."/>
            <person name="Martin F."/>
            <person name="Silar P."/>
            <person name="Natvig D."/>
            <person name="Lalanne C."/>
            <person name="Gautier V."/>
            <person name="Ament-Velasquez S.L."/>
            <person name="Kruys A."/>
            <person name="Hutchinson M.I."/>
            <person name="Powell A.J."/>
            <person name="Barry K."/>
            <person name="Miller A.N."/>
            <person name="Grigoriev I.V."/>
            <person name="Debuchy R."/>
            <person name="Gladieux P."/>
            <person name="Thoren M.H."/>
            <person name="Johannesson H."/>
        </authorList>
    </citation>
    <scope>NUCLEOTIDE SEQUENCE</scope>
    <source>
        <strain evidence="2">CBS 315.58</strain>
    </source>
</reference>
<organism evidence="2 3">
    <name type="scientific">Triangularia verruculosa</name>
    <dbReference type="NCBI Taxonomy" id="2587418"/>
    <lineage>
        <taxon>Eukaryota</taxon>
        <taxon>Fungi</taxon>
        <taxon>Dikarya</taxon>
        <taxon>Ascomycota</taxon>
        <taxon>Pezizomycotina</taxon>
        <taxon>Sordariomycetes</taxon>
        <taxon>Sordariomycetidae</taxon>
        <taxon>Sordariales</taxon>
        <taxon>Podosporaceae</taxon>
        <taxon>Triangularia</taxon>
    </lineage>
</organism>
<evidence type="ECO:0000313" key="2">
    <source>
        <dbReference type="EMBL" id="KAK4200297.1"/>
    </source>
</evidence>
<comment type="caution">
    <text evidence="2">The sequence shown here is derived from an EMBL/GenBank/DDBJ whole genome shotgun (WGS) entry which is preliminary data.</text>
</comment>
<feature type="region of interest" description="Disordered" evidence="1">
    <location>
        <begin position="27"/>
        <end position="97"/>
    </location>
</feature>
<dbReference type="AlphaFoldDB" id="A0AAN6XKR5"/>
<feature type="region of interest" description="Disordered" evidence="1">
    <location>
        <begin position="1"/>
        <end position="20"/>
    </location>
</feature>
<feature type="region of interest" description="Disordered" evidence="1">
    <location>
        <begin position="505"/>
        <end position="539"/>
    </location>
</feature>
<proteinExistence type="predicted"/>
<feature type="compositionally biased region" description="Polar residues" evidence="1">
    <location>
        <begin position="27"/>
        <end position="36"/>
    </location>
</feature>
<feature type="compositionally biased region" description="Basic and acidic residues" evidence="1">
    <location>
        <begin position="401"/>
        <end position="420"/>
    </location>
</feature>
<protein>
    <submittedName>
        <fullName evidence="2">Uncharacterized protein</fullName>
    </submittedName>
</protein>
<keyword evidence="3" id="KW-1185">Reference proteome</keyword>
<reference evidence="2" key="1">
    <citation type="journal article" date="2023" name="Mol. Phylogenet. Evol.">
        <title>Genome-scale phylogeny and comparative genomics of the fungal order Sordariales.</title>
        <authorList>
            <person name="Hensen N."/>
            <person name="Bonometti L."/>
            <person name="Westerberg I."/>
            <person name="Brannstrom I.O."/>
            <person name="Guillou S."/>
            <person name="Cros-Aarteil S."/>
            <person name="Calhoun S."/>
            <person name="Haridas S."/>
            <person name="Kuo A."/>
            <person name="Mondo S."/>
            <person name="Pangilinan J."/>
            <person name="Riley R."/>
            <person name="LaButti K."/>
            <person name="Andreopoulos B."/>
            <person name="Lipzen A."/>
            <person name="Chen C."/>
            <person name="Yan M."/>
            <person name="Daum C."/>
            <person name="Ng V."/>
            <person name="Clum A."/>
            <person name="Steindorff A."/>
            <person name="Ohm R.A."/>
            <person name="Martin F."/>
            <person name="Silar P."/>
            <person name="Natvig D.O."/>
            <person name="Lalanne C."/>
            <person name="Gautier V."/>
            <person name="Ament-Velasquez S.L."/>
            <person name="Kruys A."/>
            <person name="Hutchinson M.I."/>
            <person name="Powell A.J."/>
            <person name="Barry K."/>
            <person name="Miller A.N."/>
            <person name="Grigoriev I.V."/>
            <person name="Debuchy R."/>
            <person name="Gladieux P."/>
            <person name="Hiltunen Thoren M."/>
            <person name="Johannesson H."/>
        </authorList>
    </citation>
    <scope>NUCLEOTIDE SEQUENCE</scope>
    <source>
        <strain evidence="2">CBS 315.58</strain>
    </source>
</reference>
<dbReference type="EMBL" id="MU863921">
    <property type="protein sequence ID" value="KAK4200297.1"/>
    <property type="molecule type" value="Genomic_DNA"/>
</dbReference>
<evidence type="ECO:0000256" key="1">
    <source>
        <dbReference type="SAM" id="MobiDB-lite"/>
    </source>
</evidence>
<feature type="compositionally biased region" description="Basic residues" evidence="1">
    <location>
        <begin position="526"/>
        <end position="539"/>
    </location>
</feature>
<feature type="compositionally biased region" description="Polar residues" evidence="1">
    <location>
        <begin position="8"/>
        <end position="20"/>
    </location>
</feature>
<name>A0AAN6XKR5_9PEZI</name>
<sequence>MDVVSPYSKISTTTATGLETKKQPTYTTVGSIYNPSAATPIQPPTRRPRARRFPQHLEPPSGEGFNLPDSLSSLLSKERSPPSPPTTANTLDTKQYTPLQQNYDRALSPIHEQEFAAFSDLGMTAPTLRSGNLPHPPSVLEDDESVASEDTLVSSKMTVRSLRNLASYPNPMRKAAQKALAKARPANLSFSRPGGLSPLSITASDIGPGRDRPTAATAGLPSAVSSGPPQPLTAGPPGLRQLKRAAFDSTTASIRNSRFEGQNEPRFTSAHMPIGHQPRASTVAQPYKAEADNHAIYDREVRGRDIGLSSHLSQHDFADIYGPVTQMSRPSSDLRQSSSSTPFYVAGPSVKRFVYDTLPPEKISRYFPDGFPSNYDGRYTPLSDAWHKVAIPSHTPPLDEEAQKQRESVLAKDLDQERDAQTSGRLQRKLGAIGAERERLFGCAINKPVQSKLSMEEAIQMESSEHVEPLLNMTYAALLNYRDYRRSCCRPNGWFPKFAEPDESLIDRSPEGNNSFFDDPRAEAPKKKKVTRVPRRLGY</sequence>
<feature type="compositionally biased region" description="Polar residues" evidence="1">
    <location>
        <begin position="86"/>
        <end position="97"/>
    </location>
</feature>